<dbReference type="CDD" id="cd02440">
    <property type="entry name" value="AdoMet_MTases"/>
    <property type="match status" value="1"/>
</dbReference>
<dbReference type="Gene3D" id="3.40.50.150">
    <property type="entry name" value="Vaccinia Virus protein VP39"/>
    <property type="match status" value="1"/>
</dbReference>
<protein>
    <recommendedName>
        <fullName evidence="3">Nicotinamide N-methyltransferase</fullName>
    </recommendedName>
</protein>
<evidence type="ECO:0000313" key="1">
    <source>
        <dbReference type="EMBL" id="KIO10735.1"/>
    </source>
</evidence>
<accession>A0A0C3PAR0</accession>
<dbReference type="Pfam" id="PF10294">
    <property type="entry name" value="Methyltransf_16"/>
    <property type="match status" value="1"/>
</dbReference>
<dbReference type="OrthoDB" id="407325at2759"/>
<organism evidence="1 2">
    <name type="scientific">Pisolithus tinctorius Marx 270</name>
    <dbReference type="NCBI Taxonomy" id="870435"/>
    <lineage>
        <taxon>Eukaryota</taxon>
        <taxon>Fungi</taxon>
        <taxon>Dikarya</taxon>
        <taxon>Basidiomycota</taxon>
        <taxon>Agaricomycotina</taxon>
        <taxon>Agaricomycetes</taxon>
        <taxon>Agaricomycetidae</taxon>
        <taxon>Boletales</taxon>
        <taxon>Sclerodermatineae</taxon>
        <taxon>Pisolithaceae</taxon>
        <taxon>Pisolithus</taxon>
    </lineage>
</organism>
<dbReference type="GO" id="GO:0008757">
    <property type="term" value="F:S-adenosylmethionine-dependent methyltransferase activity"/>
    <property type="evidence" value="ECO:0007669"/>
    <property type="project" value="UniProtKB-ARBA"/>
</dbReference>
<dbReference type="AlphaFoldDB" id="A0A0C3PAR0"/>
<name>A0A0C3PAR0_PISTI</name>
<dbReference type="STRING" id="870435.A0A0C3PAR0"/>
<reference evidence="1 2" key="1">
    <citation type="submission" date="2014-04" db="EMBL/GenBank/DDBJ databases">
        <authorList>
            <consortium name="DOE Joint Genome Institute"/>
            <person name="Kuo A."/>
            <person name="Kohler A."/>
            <person name="Costa M.D."/>
            <person name="Nagy L.G."/>
            <person name="Floudas D."/>
            <person name="Copeland A."/>
            <person name="Barry K.W."/>
            <person name="Cichocki N."/>
            <person name="Veneault-Fourrey C."/>
            <person name="LaButti K."/>
            <person name="Lindquist E.A."/>
            <person name="Lipzen A."/>
            <person name="Lundell T."/>
            <person name="Morin E."/>
            <person name="Murat C."/>
            <person name="Sun H."/>
            <person name="Tunlid A."/>
            <person name="Henrissat B."/>
            <person name="Grigoriev I.V."/>
            <person name="Hibbett D.S."/>
            <person name="Martin F."/>
            <person name="Nordberg H.P."/>
            <person name="Cantor M.N."/>
            <person name="Hua S.X."/>
        </authorList>
    </citation>
    <scope>NUCLEOTIDE SEQUENCE [LARGE SCALE GENOMIC DNA]</scope>
    <source>
        <strain evidence="1 2">Marx 270</strain>
    </source>
</reference>
<dbReference type="InParanoid" id="A0A0C3PAR0"/>
<dbReference type="SUPFAM" id="SSF53335">
    <property type="entry name" value="S-adenosyl-L-methionine-dependent methyltransferases"/>
    <property type="match status" value="1"/>
</dbReference>
<dbReference type="EMBL" id="KN831951">
    <property type="protein sequence ID" value="KIO10735.1"/>
    <property type="molecule type" value="Genomic_DNA"/>
</dbReference>
<dbReference type="InterPro" id="IPR029063">
    <property type="entry name" value="SAM-dependent_MTases_sf"/>
</dbReference>
<keyword evidence="2" id="KW-1185">Reference proteome</keyword>
<dbReference type="HOGENOM" id="CLU_032409_2_1_1"/>
<dbReference type="InterPro" id="IPR019410">
    <property type="entry name" value="Methyltransf_16"/>
</dbReference>
<gene>
    <name evidence="1" type="ORF">M404DRAFT_128293</name>
</gene>
<evidence type="ECO:0008006" key="3">
    <source>
        <dbReference type="Google" id="ProtNLM"/>
    </source>
</evidence>
<proteinExistence type="predicted"/>
<reference evidence="2" key="2">
    <citation type="submission" date="2015-01" db="EMBL/GenBank/DDBJ databases">
        <title>Evolutionary Origins and Diversification of the Mycorrhizal Mutualists.</title>
        <authorList>
            <consortium name="DOE Joint Genome Institute"/>
            <consortium name="Mycorrhizal Genomics Consortium"/>
            <person name="Kohler A."/>
            <person name="Kuo A."/>
            <person name="Nagy L.G."/>
            <person name="Floudas D."/>
            <person name="Copeland A."/>
            <person name="Barry K.W."/>
            <person name="Cichocki N."/>
            <person name="Veneault-Fourrey C."/>
            <person name="LaButti K."/>
            <person name="Lindquist E.A."/>
            <person name="Lipzen A."/>
            <person name="Lundell T."/>
            <person name="Morin E."/>
            <person name="Murat C."/>
            <person name="Riley R."/>
            <person name="Ohm R."/>
            <person name="Sun H."/>
            <person name="Tunlid A."/>
            <person name="Henrissat B."/>
            <person name="Grigoriev I.V."/>
            <person name="Hibbett D.S."/>
            <person name="Martin F."/>
        </authorList>
    </citation>
    <scope>NUCLEOTIDE SEQUENCE [LARGE SCALE GENOMIC DNA]</scope>
    <source>
        <strain evidence="2">Marx 270</strain>
    </source>
</reference>
<dbReference type="Proteomes" id="UP000054217">
    <property type="component" value="Unassembled WGS sequence"/>
</dbReference>
<evidence type="ECO:0000313" key="2">
    <source>
        <dbReference type="Proteomes" id="UP000054217"/>
    </source>
</evidence>
<dbReference type="PANTHER" id="PTHR14614">
    <property type="entry name" value="HEPATOCELLULAR CARCINOMA-ASSOCIATED ANTIGEN"/>
    <property type="match status" value="1"/>
</dbReference>
<sequence length="291" mass="32691">MPVSKSQDDPEDILSSSLQTLYDLTPITHSTPGSIFTYTVKPALLPDQNPARVIELETPDPQPSKWDLHASSIWVAAIYLADHLEDLELHRFRDQGIIRVLELGAGAGLPSILIASVYQNVRVTVSDYPDEHLIRTLSENILRNNVSGIARAVPYDWGTDISALVDAHECQETPGNDEVLFDVIVAADTLWNPALHKQFIQSLVMSLKRSPDSRVYLVAGLHTGRYTIQAFLRSIEIDGCGLVVESLSERQVTAAQTFRSWDVARAEDEDERERRRWVVWVVLKWGEHNTT</sequence>